<proteinExistence type="inferred from homology"/>
<dbReference type="InterPro" id="IPR002876">
    <property type="entry name" value="Transcrip_reg_TACO1-like"/>
</dbReference>
<dbReference type="PANTHER" id="PTHR12532">
    <property type="entry name" value="TRANSLATIONAL ACTIVATOR OF CYTOCHROME C OXIDASE 1"/>
    <property type="match status" value="1"/>
</dbReference>
<dbReference type="PANTHER" id="PTHR12532:SF0">
    <property type="entry name" value="TRANSLATIONAL ACTIVATOR OF CYTOCHROME C OXIDASE 1"/>
    <property type="match status" value="1"/>
</dbReference>
<dbReference type="Gene3D" id="1.10.10.200">
    <property type="match status" value="1"/>
</dbReference>
<dbReference type="InterPro" id="IPR017856">
    <property type="entry name" value="Integrase-like_N"/>
</dbReference>
<feature type="domain" description="TACO1/YebC-like second and third" evidence="2">
    <location>
        <begin position="50"/>
        <end position="201"/>
    </location>
</feature>
<sequence length="228" mass="25290">MAVREGGADEGTNTRLARAIKAAIRDNVPRDTVTKRIKKYIEGSEKLDPVVCSGYGPGGIAFIAECFTDNGVRTRQFVSQAIKEWSGQLGSEGAVDHLFNRHGVLKFSGVDEETLMEAGMEADVEDFVPQEDGTFKVLTEPSKFHSAQQVFEKLNLEPDSGEVLYSPQLETEVSEQHSYELRAMIYSLEELDDVSGVTHNAKLDDSHLELKFNQYGQALPYERALTAK</sequence>
<dbReference type="InterPro" id="IPR026564">
    <property type="entry name" value="Transcrip_reg_TACO1-like_dom3"/>
</dbReference>
<dbReference type="Pfam" id="PF01709">
    <property type="entry name" value="Transcrip_reg"/>
    <property type="match status" value="1"/>
</dbReference>
<dbReference type="Gene3D" id="3.30.70.980">
    <property type="match status" value="2"/>
</dbReference>
<comment type="similarity">
    <text evidence="1">Belongs to the TACO1 family.</text>
</comment>
<dbReference type="AlphaFoldDB" id="A0A7S2QCL1"/>
<evidence type="ECO:0000313" key="3">
    <source>
        <dbReference type="EMBL" id="CAD9638763.1"/>
    </source>
</evidence>
<gene>
    <name evidence="3" type="ORF">BRAN1462_LOCUS56585</name>
</gene>
<reference evidence="3" key="1">
    <citation type="submission" date="2021-01" db="EMBL/GenBank/DDBJ databases">
        <authorList>
            <person name="Corre E."/>
            <person name="Pelletier E."/>
            <person name="Niang G."/>
            <person name="Scheremetjew M."/>
            <person name="Finn R."/>
            <person name="Kale V."/>
            <person name="Holt S."/>
            <person name="Cochrane G."/>
            <person name="Meng A."/>
            <person name="Brown T."/>
            <person name="Cohen L."/>
        </authorList>
    </citation>
    <scope>NUCLEOTIDE SEQUENCE</scope>
    <source>
        <strain evidence="3">RCC3387</strain>
    </source>
</reference>
<protein>
    <recommendedName>
        <fullName evidence="2">TACO1/YebC-like second and third domain-containing protein</fullName>
    </recommendedName>
</protein>
<accession>A0A7S2QCL1</accession>
<organism evidence="3">
    <name type="scientific">Zooxanthella nutricula</name>
    <dbReference type="NCBI Taxonomy" id="1333877"/>
    <lineage>
        <taxon>Eukaryota</taxon>
        <taxon>Sar</taxon>
        <taxon>Alveolata</taxon>
        <taxon>Dinophyceae</taxon>
        <taxon>Peridiniales</taxon>
        <taxon>Peridiniales incertae sedis</taxon>
        <taxon>Zooxanthella</taxon>
    </lineage>
</organism>
<dbReference type="SUPFAM" id="SSF75625">
    <property type="entry name" value="YebC-like"/>
    <property type="match status" value="1"/>
</dbReference>
<evidence type="ECO:0000256" key="1">
    <source>
        <dbReference type="ARBA" id="ARBA00008724"/>
    </source>
</evidence>
<dbReference type="EMBL" id="HBGW01089216">
    <property type="protein sequence ID" value="CAD9638763.1"/>
    <property type="molecule type" value="Transcribed_RNA"/>
</dbReference>
<evidence type="ECO:0000259" key="2">
    <source>
        <dbReference type="Pfam" id="PF01709"/>
    </source>
</evidence>
<dbReference type="InterPro" id="IPR029072">
    <property type="entry name" value="YebC-like"/>
</dbReference>
<name>A0A7S2QCL1_9DINO</name>
<dbReference type="GO" id="GO:0005737">
    <property type="term" value="C:cytoplasm"/>
    <property type="evidence" value="ECO:0007669"/>
    <property type="project" value="UniProtKB-ARBA"/>
</dbReference>
<dbReference type="InterPro" id="IPR048300">
    <property type="entry name" value="TACO1_YebC-like_2nd/3rd_dom"/>
</dbReference>